<feature type="domain" description="HTH tetR-type" evidence="5">
    <location>
        <begin position="3"/>
        <end position="63"/>
    </location>
</feature>
<evidence type="ECO:0000313" key="6">
    <source>
        <dbReference type="EMBL" id="MFD1533641.1"/>
    </source>
</evidence>
<dbReference type="SUPFAM" id="SSF48498">
    <property type="entry name" value="Tetracyclin repressor-like, C-terminal domain"/>
    <property type="match status" value="1"/>
</dbReference>
<gene>
    <name evidence="6" type="ORF">ACFSCY_29880</name>
</gene>
<keyword evidence="1" id="KW-0805">Transcription regulation</keyword>
<evidence type="ECO:0000259" key="5">
    <source>
        <dbReference type="PROSITE" id="PS50977"/>
    </source>
</evidence>
<dbReference type="EMBL" id="JBHUCP010000025">
    <property type="protein sequence ID" value="MFD1533641.1"/>
    <property type="molecule type" value="Genomic_DNA"/>
</dbReference>
<dbReference type="Gene3D" id="1.10.357.10">
    <property type="entry name" value="Tetracycline Repressor, domain 2"/>
    <property type="match status" value="1"/>
</dbReference>
<accession>A0ABW4FUM6</accession>
<dbReference type="InterPro" id="IPR050109">
    <property type="entry name" value="HTH-type_TetR-like_transc_reg"/>
</dbReference>
<evidence type="ECO:0000256" key="2">
    <source>
        <dbReference type="ARBA" id="ARBA00023125"/>
    </source>
</evidence>
<keyword evidence="3" id="KW-0804">Transcription</keyword>
<feature type="DNA-binding region" description="H-T-H motif" evidence="4">
    <location>
        <begin position="26"/>
        <end position="45"/>
    </location>
</feature>
<evidence type="ECO:0000256" key="4">
    <source>
        <dbReference type="PROSITE-ProRule" id="PRU00335"/>
    </source>
</evidence>
<dbReference type="Pfam" id="PF13305">
    <property type="entry name" value="TetR_C_33"/>
    <property type="match status" value="1"/>
</dbReference>
<evidence type="ECO:0000256" key="3">
    <source>
        <dbReference type="ARBA" id="ARBA00023163"/>
    </source>
</evidence>
<dbReference type="InterPro" id="IPR036271">
    <property type="entry name" value="Tet_transcr_reg_TetR-rel_C_sf"/>
</dbReference>
<dbReference type="PANTHER" id="PTHR30055">
    <property type="entry name" value="HTH-TYPE TRANSCRIPTIONAL REGULATOR RUTR"/>
    <property type="match status" value="1"/>
</dbReference>
<evidence type="ECO:0000313" key="7">
    <source>
        <dbReference type="Proteomes" id="UP001597145"/>
    </source>
</evidence>
<evidence type="ECO:0000256" key="1">
    <source>
        <dbReference type="ARBA" id="ARBA00023015"/>
    </source>
</evidence>
<dbReference type="PANTHER" id="PTHR30055:SF220">
    <property type="entry name" value="TETR-FAMILY REGULATORY PROTEIN"/>
    <property type="match status" value="1"/>
</dbReference>
<dbReference type="SUPFAM" id="SSF46689">
    <property type="entry name" value="Homeodomain-like"/>
    <property type="match status" value="1"/>
</dbReference>
<name>A0ABW4FUM6_9PSEU</name>
<dbReference type="InterPro" id="IPR025996">
    <property type="entry name" value="MT1864/Rv1816-like_C"/>
</dbReference>
<protein>
    <submittedName>
        <fullName evidence="6">TetR/AcrR family transcriptional regulator</fullName>
    </submittedName>
</protein>
<keyword evidence="2 4" id="KW-0238">DNA-binding</keyword>
<comment type="caution">
    <text evidence="6">The sequence shown here is derived from an EMBL/GenBank/DDBJ whole genome shotgun (WGS) entry which is preliminary data.</text>
</comment>
<dbReference type="InterPro" id="IPR001647">
    <property type="entry name" value="HTH_TetR"/>
</dbReference>
<keyword evidence="7" id="KW-1185">Reference proteome</keyword>
<dbReference type="PROSITE" id="PS50977">
    <property type="entry name" value="HTH_TETR_2"/>
    <property type="match status" value="1"/>
</dbReference>
<dbReference type="RefSeq" id="WP_343985775.1">
    <property type="nucleotide sequence ID" value="NZ_BAAAJG010000026.1"/>
</dbReference>
<dbReference type="Pfam" id="PF00440">
    <property type="entry name" value="TetR_N"/>
    <property type="match status" value="1"/>
</dbReference>
<dbReference type="PRINTS" id="PR00455">
    <property type="entry name" value="HTHTETR"/>
</dbReference>
<reference evidence="7" key="1">
    <citation type="journal article" date="2019" name="Int. J. Syst. Evol. Microbiol.">
        <title>The Global Catalogue of Microorganisms (GCM) 10K type strain sequencing project: providing services to taxonomists for standard genome sequencing and annotation.</title>
        <authorList>
            <consortium name="The Broad Institute Genomics Platform"/>
            <consortium name="The Broad Institute Genome Sequencing Center for Infectious Disease"/>
            <person name="Wu L."/>
            <person name="Ma J."/>
        </authorList>
    </citation>
    <scope>NUCLEOTIDE SEQUENCE [LARGE SCALE GENOMIC DNA]</scope>
    <source>
        <strain evidence="7">JCM 12165</strain>
    </source>
</reference>
<proteinExistence type="predicted"/>
<dbReference type="InterPro" id="IPR009057">
    <property type="entry name" value="Homeodomain-like_sf"/>
</dbReference>
<dbReference type="Proteomes" id="UP001597145">
    <property type="component" value="Unassembled WGS sequence"/>
</dbReference>
<sequence length="196" mass="20656">MPPFTRSLLIAAAADLLDAGGRESVTLREVGHRAGVSHNAPYKHFANKEALLAGVAAEELTKLGDALAALRKDNLPEGEVLRVALREYVAWALTHPARYRLVFGVWSTPFEDLAVAAESSHSTLIAIVEAAQRAGQLPPGDTERMTALLQALIHGAIDLTVIGHLAIGGKGNADADGLVDDLLRYLHASAAVVSSS</sequence>
<organism evidence="6 7">
    <name type="scientific">Pseudonocardia aurantiaca</name>
    <dbReference type="NCBI Taxonomy" id="75290"/>
    <lineage>
        <taxon>Bacteria</taxon>
        <taxon>Bacillati</taxon>
        <taxon>Actinomycetota</taxon>
        <taxon>Actinomycetes</taxon>
        <taxon>Pseudonocardiales</taxon>
        <taxon>Pseudonocardiaceae</taxon>
        <taxon>Pseudonocardia</taxon>
    </lineage>
</organism>